<evidence type="ECO:0000256" key="11">
    <source>
        <dbReference type="ARBA" id="ARBA00023136"/>
    </source>
</evidence>
<reference evidence="18" key="1">
    <citation type="submission" date="2015-03" db="EMBL/GenBank/DDBJ databases">
        <authorList>
            <person name="Nijsse Bart"/>
        </authorList>
    </citation>
    <scope>NUCLEOTIDE SEQUENCE [LARGE SCALE GENOMIC DNA]</scope>
</reference>
<evidence type="ECO:0000256" key="7">
    <source>
        <dbReference type="ARBA" id="ARBA00022840"/>
    </source>
</evidence>
<evidence type="ECO:0000313" key="17">
    <source>
        <dbReference type="EMBL" id="CQR70193.1"/>
    </source>
</evidence>
<evidence type="ECO:0000313" key="18">
    <source>
        <dbReference type="Proteomes" id="UP000049855"/>
    </source>
</evidence>
<dbReference type="InterPro" id="IPR017871">
    <property type="entry name" value="ABC_transporter-like_CS"/>
</dbReference>
<evidence type="ECO:0000256" key="2">
    <source>
        <dbReference type="ARBA" id="ARBA00005417"/>
    </source>
</evidence>
<accession>A0A0U1KTG3</accession>
<gene>
    <name evidence="17" type="ORF">SpAn4DRAFT_4705</name>
</gene>
<dbReference type="GO" id="GO:0016887">
    <property type="term" value="F:ATP hydrolysis activity"/>
    <property type="evidence" value="ECO:0007669"/>
    <property type="project" value="InterPro"/>
</dbReference>
<dbReference type="PANTHER" id="PTHR43297:SF13">
    <property type="entry name" value="NICKEL ABC TRANSPORTER, ATP-BINDING PROTEIN"/>
    <property type="match status" value="1"/>
</dbReference>
<comment type="similarity">
    <text evidence="2">Belongs to the ABC transporter superfamily.</text>
</comment>
<keyword evidence="8" id="KW-1278">Translocase</keyword>
<evidence type="ECO:0000256" key="3">
    <source>
        <dbReference type="ARBA" id="ARBA00022448"/>
    </source>
</evidence>
<dbReference type="InterPro" id="IPR013563">
    <property type="entry name" value="Oligopep_ABC_C"/>
</dbReference>
<evidence type="ECO:0000256" key="12">
    <source>
        <dbReference type="ARBA" id="ARBA00038669"/>
    </source>
</evidence>
<dbReference type="NCBIfam" id="TIGR01727">
    <property type="entry name" value="oligo_HPY"/>
    <property type="match status" value="1"/>
</dbReference>
<comment type="catalytic activity">
    <reaction evidence="15">
        <text>Ni(2+)(out) + ATP + H2O = Ni(2+)(in) + ADP + phosphate + H(+)</text>
        <dbReference type="Rhea" id="RHEA:15557"/>
        <dbReference type="ChEBI" id="CHEBI:15377"/>
        <dbReference type="ChEBI" id="CHEBI:15378"/>
        <dbReference type="ChEBI" id="CHEBI:30616"/>
        <dbReference type="ChEBI" id="CHEBI:43474"/>
        <dbReference type="ChEBI" id="CHEBI:49786"/>
        <dbReference type="ChEBI" id="CHEBI:456216"/>
        <dbReference type="EC" id="7.2.2.11"/>
    </reaction>
    <physiologicalReaction direction="left-to-right" evidence="15">
        <dbReference type="Rhea" id="RHEA:15558"/>
    </physiologicalReaction>
</comment>
<dbReference type="Gene3D" id="3.40.50.300">
    <property type="entry name" value="P-loop containing nucleotide triphosphate hydrolases"/>
    <property type="match status" value="1"/>
</dbReference>
<dbReference type="EMBL" id="CTRP01000002">
    <property type="protein sequence ID" value="CQR70193.1"/>
    <property type="molecule type" value="Genomic_DNA"/>
</dbReference>
<keyword evidence="10" id="KW-0921">Nickel transport</keyword>
<organism evidence="17 18">
    <name type="scientific">Sporomusa ovata</name>
    <dbReference type="NCBI Taxonomy" id="2378"/>
    <lineage>
        <taxon>Bacteria</taxon>
        <taxon>Bacillati</taxon>
        <taxon>Bacillota</taxon>
        <taxon>Negativicutes</taxon>
        <taxon>Selenomonadales</taxon>
        <taxon>Sporomusaceae</taxon>
        <taxon>Sporomusa</taxon>
    </lineage>
</organism>
<dbReference type="SMART" id="SM00382">
    <property type="entry name" value="AAA"/>
    <property type="match status" value="1"/>
</dbReference>
<dbReference type="RefSeq" id="WP_021170812.1">
    <property type="nucleotide sequence ID" value="NZ_CTRP01000002.1"/>
</dbReference>
<keyword evidence="9" id="KW-0406">Ion transport</keyword>
<dbReference type="PROSITE" id="PS50893">
    <property type="entry name" value="ABC_TRANSPORTER_2"/>
    <property type="match status" value="1"/>
</dbReference>
<dbReference type="Proteomes" id="UP000049855">
    <property type="component" value="Unassembled WGS sequence"/>
</dbReference>
<dbReference type="Pfam" id="PF00005">
    <property type="entry name" value="ABC_tran"/>
    <property type="match status" value="1"/>
</dbReference>
<keyword evidence="3" id="KW-0813">Transport</keyword>
<dbReference type="AlphaFoldDB" id="A0A0U1KTG3"/>
<keyword evidence="6" id="KW-0547">Nucleotide-binding</keyword>
<dbReference type="Pfam" id="PF08352">
    <property type="entry name" value="oligo_HPY"/>
    <property type="match status" value="1"/>
</dbReference>
<comment type="subcellular location">
    <subcellularLocation>
        <location evidence="1">Cell membrane</location>
        <topology evidence="1">Peripheral membrane protein</topology>
    </subcellularLocation>
</comment>
<evidence type="ECO:0000256" key="5">
    <source>
        <dbReference type="ARBA" id="ARBA00022596"/>
    </source>
</evidence>
<dbReference type="InterPro" id="IPR003593">
    <property type="entry name" value="AAA+_ATPase"/>
</dbReference>
<comment type="subunit">
    <text evidence="12">The complex is composed of two ATP-binding proteins (NikD and NikE), two transmembrane proteins (NikB and NikC) and a solute-binding protein (NikA).</text>
</comment>
<dbReference type="SUPFAM" id="SSF52540">
    <property type="entry name" value="P-loop containing nucleoside triphosphate hydrolases"/>
    <property type="match status" value="1"/>
</dbReference>
<dbReference type="PANTHER" id="PTHR43297">
    <property type="entry name" value="OLIGOPEPTIDE TRANSPORT ATP-BINDING PROTEIN APPD"/>
    <property type="match status" value="1"/>
</dbReference>
<evidence type="ECO:0000256" key="8">
    <source>
        <dbReference type="ARBA" id="ARBA00022967"/>
    </source>
</evidence>
<dbReference type="GO" id="GO:0015833">
    <property type="term" value="P:peptide transport"/>
    <property type="evidence" value="ECO:0007669"/>
    <property type="project" value="InterPro"/>
</dbReference>
<keyword evidence="18" id="KW-1185">Reference proteome</keyword>
<dbReference type="InterPro" id="IPR050388">
    <property type="entry name" value="ABC_Ni/Peptide_Import"/>
</dbReference>
<dbReference type="EC" id="7.2.2.11" evidence="13"/>
<evidence type="ECO:0000256" key="1">
    <source>
        <dbReference type="ARBA" id="ARBA00004202"/>
    </source>
</evidence>
<keyword evidence="7" id="KW-0067">ATP-binding</keyword>
<proteinExistence type="inferred from homology"/>
<evidence type="ECO:0000259" key="16">
    <source>
        <dbReference type="PROSITE" id="PS50893"/>
    </source>
</evidence>
<keyword evidence="4" id="KW-1003">Cell membrane</keyword>
<evidence type="ECO:0000256" key="14">
    <source>
        <dbReference type="ARBA" id="ARBA00044143"/>
    </source>
</evidence>
<protein>
    <recommendedName>
        <fullName evidence="14">Nickel import system ATP-binding protein NikD</fullName>
        <ecNumber evidence="13">7.2.2.11</ecNumber>
    </recommendedName>
</protein>
<keyword evidence="5" id="KW-0533">Nickel</keyword>
<evidence type="ECO:0000256" key="15">
    <source>
        <dbReference type="ARBA" id="ARBA00048610"/>
    </source>
</evidence>
<name>A0A0U1KTG3_9FIRM</name>
<feature type="domain" description="ABC transporter" evidence="16">
    <location>
        <begin position="5"/>
        <end position="247"/>
    </location>
</feature>
<dbReference type="CDD" id="cd03257">
    <property type="entry name" value="ABC_NikE_OppD_transporters"/>
    <property type="match status" value="1"/>
</dbReference>
<keyword evidence="11" id="KW-0472">Membrane</keyword>
<sequence>MLLSIEHLRVAFTVGSSVRQAVNEVSLALEEKTKTAIIGETGCGKSVLAMAVAGILPDNAHSRGSITWENKPLSEQLLKTIRGNKLSLIPQNPLGSLNPVLTAGFQVSEALARVRPALNKLALYQNTLELFHAAGLDQPQTVYHSYPYQLSGGMAQRVLLAAAMAGTPKLVLADEPTKGLDLDTRNQNVLLLHQVFENSALLLITHDIEVAATCQSLLVMYAGEIVETGQAEAVLTKPLHPYTCQLLAAHPSQGLIPIPGLPANMTKLAAGCRFADRCALLGKLNASQSQLCLTKHPALNKCGVTAAVRCWHA</sequence>
<evidence type="ECO:0000256" key="4">
    <source>
        <dbReference type="ARBA" id="ARBA00022475"/>
    </source>
</evidence>
<evidence type="ECO:0000256" key="6">
    <source>
        <dbReference type="ARBA" id="ARBA00022741"/>
    </source>
</evidence>
<dbReference type="InterPro" id="IPR003439">
    <property type="entry name" value="ABC_transporter-like_ATP-bd"/>
</dbReference>
<evidence type="ECO:0000256" key="13">
    <source>
        <dbReference type="ARBA" id="ARBA00039098"/>
    </source>
</evidence>
<dbReference type="GO" id="GO:0015413">
    <property type="term" value="F:ABC-type nickel transporter activity"/>
    <property type="evidence" value="ECO:0007669"/>
    <property type="project" value="UniProtKB-EC"/>
</dbReference>
<dbReference type="PROSITE" id="PS00211">
    <property type="entry name" value="ABC_TRANSPORTER_1"/>
    <property type="match status" value="1"/>
</dbReference>
<evidence type="ECO:0000256" key="9">
    <source>
        <dbReference type="ARBA" id="ARBA00023065"/>
    </source>
</evidence>
<dbReference type="GO" id="GO:0005886">
    <property type="term" value="C:plasma membrane"/>
    <property type="evidence" value="ECO:0007669"/>
    <property type="project" value="UniProtKB-SubCell"/>
</dbReference>
<evidence type="ECO:0000256" key="10">
    <source>
        <dbReference type="ARBA" id="ARBA00023112"/>
    </source>
</evidence>
<dbReference type="InterPro" id="IPR027417">
    <property type="entry name" value="P-loop_NTPase"/>
</dbReference>
<dbReference type="GO" id="GO:0005524">
    <property type="term" value="F:ATP binding"/>
    <property type="evidence" value="ECO:0007669"/>
    <property type="project" value="UniProtKB-KW"/>
</dbReference>